<comment type="caution">
    <text evidence="2">The sequence shown here is derived from an EMBL/GenBank/DDBJ whole genome shotgun (WGS) entry which is preliminary data.</text>
</comment>
<reference evidence="3" key="1">
    <citation type="submission" date="2014-06" db="EMBL/GenBank/DDBJ databases">
        <authorList>
            <person name="Winans N.J."/>
            <person name="Newell P.D."/>
            <person name="Douglas A.E."/>
        </authorList>
    </citation>
    <scope>NUCLEOTIDE SEQUENCE [LARGE SCALE GENOMIC DNA]</scope>
</reference>
<dbReference type="Pfam" id="PF09913">
    <property type="entry name" value="DUF2142"/>
    <property type="match status" value="1"/>
</dbReference>
<dbReference type="Proteomes" id="UP000194641">
    <property type="component" value="Unassembled WGS sequence"/>
</dbReference>
<sequence length="451" mass="49850">MLIAGIECIVLTPPFQVADEFNHFMRAIQISEGHIVGIRRDPLTAGGILPSSLINMGQSFNYLKFSPDKKVDLVGLSDAYMMPWSQQTEFVGYASTVFYPPSSYAGVVLGVWCGHALGMRPLATLYICRAINGLICFGLVMIALVLAGPVAPFLAIMLALPMSISLMASTSQDGILLALSALVCAILSRCFNKKDERITKNLILLSGILLACIAAAKMPYASLLFLPLCLMVRRGVSVLWPVISCCVGWLLFVGWAMLGIRPSITKLAPIGASPRDQIVFVLHHPLRMVTTVVEFVLSSFRQLLQEAIGVLGWLDTFFSPTFYYIAETCLTVCFLTMFYSVVRKPQKKNIIYAACVLFLLFASGTGIILALYVNWTPVAATHIDGVQGRYFLPLMLFLPIIVPLLAHQNSDKKNITRRRQDIVLITQMIACGFMVFSTFSLYTNLSMRFWP</sequence>
<evidence type="ECO:0000313" key="2">
    <source>
        <dbReference type="EMBL" id="OUI92837.1"/>
    </source>
</evidence>
<evidence type="ECO:0008006" key="4">
    <source>
        <dbReference type="Google" id="ProtNLM"/>
    </source>
</evidence>
<feature type="transmembrane region" description="Helical" evidence="1">
    <location>
        <begin position="203"/>
        <end position="226"/>
    </location>
</feature>
<feature type="transmembrane region" description="Helical" evidence="1">
    <location>
        <begin position="422"/>
        <end position="442"/>
    </location>
</feature>
<feature type="transmembrane region" description="Helical" evidence="1">
    <location>
        <begin position="134"/>
        <end position="162"/>
    </location>
</feature>
<feature type="transmembrane region" description="Helical" evidence="1">
    <location>
        <begin position="349"/>
        <end position="375"/>
    </location>
</feature>
<feature type="transmembrane region" description="Helical" evidence="1">
    <location>
        <begin position="238"/>
        <end position="258"/>
    </location>
</feature>
<protein>
    <recommendedName>
        <fullName evidence="4">DUF2142 domain-containing protein</fullName>
    </recommendedName>
</protein>
<keyword evidence="1" id="KW-1133">Transmembrane helix</keyword>
<accession>A0A252AS55</accession>
<proteinExistence type="predicted"/>
<keyword evidence="1" id="KW-0472">Membrane</keyword>
<feature type="transmembrane region" description="Helical" evidence="1">
    <location>
        <begin position="278"/>
        <end position="301"/>
    </location>
</feature>
<dbReference type="AlphaFoldDB" id="A0A252AS55"/>
<dbReference type="EMBL" id="JOPA01000027">
    <property type="protein sequence ID" value="OUI92837.1"/>
    <property type="molecule type" value="Genomic_DNA"/>
</dbReference>
<feature type="transmembrane region" description="Helical" evidence="1">
    <location>
        <begin position="174"/>
        <end position="191"/>
    </location>
</feature>
<keyword evidence="1" id="KW-0812">Transmembrane</keyword>
<feature type="transmembrane region" description="Helical" evidence="1">
    <location>
        <begin position="90"/>
        <end position="113"/>
    </location>
</feature>
<organism evidence="2 3">
    <name type="scientific">Acetobacter indonesiensis</name>
    <dbReference type="NCBI Taxonomy" id="104101"/>
    <lineage>
        <taxon>Bacteria</taxon>
        <taxon>Pseudomonadati</taxon>
        <taxon>Pseudomonadota</taxon>
        <taxon>Alphaproteobacteria</taxon>
        <taxon>Acetobacterales</taxon>
        <taxon>Acetobacteraceae</taxon>
        <taxon>Acetobacter</taxon>
    </lineage>
</organism>
<feature type="transmembrane region" description="Helical" evidence="1">
    <location>
        <begin position="390"/>
        <end position="410"/>
    </location>
</feature>
<feature type="transmembrane region" description="Helical" evidence="1">
    <location>
        <begin position="321"/>
        <end position="342"/>
    </location>
</feature>
<gene>
    <name evidence="2" type="ORF">HK17_09610</name>
</gene>
<evidence type="ECO:0000313" key="3">
    <source>
        <dbReference type="Proteomes" id="UP000194641"/>
    </source>
</evidence>
<name>A0A252AS55_9PROT</name>
<evidence type="ECO:0000256" key="1">
    <source>
        <dbReference type="SAM" id="Phobius"/>
    </source>
</evidence>
<dbReference type="InterPro" id="IPR018674">
    <property type="entry name" value="DUF2142_membrane"/>
</dbReference>